<dbReference type="Gene3D" id="2.60.40.1120">
    <property type="entry name" value="Carboxypeptidase-like, regulatory domain"/>
    <property type="match status" value="1"/>
</dbReference>
<keyword evidence="1" id="KW-1133">Transmembrane helix</keyword>
<evidence type="ECO:0000313" key="2">
    <source>
        <dbReference type="EMBL" id="MBC2845987.1"/>
    </source>
</evidence>
<dbReference type="RefSeq" id="WP_185789709.1">
    <property type="nucleotide sequence ID" value="NZ_JACLCP010000004.1"/>
</dbReference>
<sequence>MNTQFNLDIKKPCSENYSQFQPTEKGGFCDSCRKEVIDFTQMKSEDIIAHFETNSPKNTCGRFNTQQLQTPYKTSKKNKYLSFFTGIGLAILSYFSITNAEAQELDKSTRKLEDDCSVEELKNKELITVKGMVVAQEDGIPLPGVNIILQGTTYGTQTNFDGYFEFPKKLKKGDVLIISYLGMESQKVIIENKKSASNIELKIDMEMTSCVIVGEVAVKEIFKSKKN</sequence>
<name>A0A842IXH1_9FLAO</name>
<keyword evidence="1" id="KW-0472">Membrane</keyword>
<evidence type="ECO:0000256" key="1">
    <source>
        <dbReference type="SAM" id="Phobius"/>
    </source>
</evidence>
<keyword evidence="2" id="KW-0121">Carboxypeptidase</keyword>
<dbReference type="GO" id="GO:0004180">
    <property type="term" value="F:carboxypeptidase activity"/>
    <property type="evidence" value="ECO:0007669"/>
    <property type="project" value="UniProtKB-KW"/>
</dbReference>
<dbReference type="SUPFAM" id="SSF49464">
    <property type="entry name" value="Carboxypeptidase regulatory domain-like"/>
    <property type="match status" value="1"/>
</dbReference>
<keyword evidence="1" id="KW-0812">Transmembrane</keyword>
<gene>
    <name evidence="2" type="ORF">H7F21_12850</name>
</gene>
<evidence type="ECO:0000313" key="3">
    <source>
        <dbReference type="Proteomes" id="UP000533900"/>
    </source>
</evidence>
<feature type="transmembrane region" description="Helical" evidence="1">
    <location>
        <begin position="80"/>
        <end position="97"/>
    </location>
</feature>
<comment type="caution">
    <text evidence="2">The sequence shown here is derived from an EMBL/GenBank/DDBJ whole genome shotgun (WGS) entry which is preliminary data.</text>
</comment>
<dbReference type="Proteomes" id="UP000533900">
    <property type="component" value="Unassembled WGS sequence"/>
</dbReference>
<protein>
    <submittedName>
        <fullName evidence="2">Carboxypeptidase-like regulatory domain-containing protein</fullName>
    </submittedName>
</protein>
<dbReference type="AlphaFoldDB" id="A0A842IXH1"/>
<keyword evidence="2" id="KW-0378">Hydrolase</keyword>
<organism evidence="2 3">
    <name type="scientific">Winogradskyella flava</name>
    <dbReference type="NCBI Taxonomy" id="1884876"/>
    <lineage>
        <taxon>Bacteria</taxon>
        <taxon>Pseudomonadati</taxon>
        <taxon>Bacteroidota</taxon>
        <taxon>Flavobacteriia</taxon>
        <taxon>Flavobacteriales</taxon>
        <taxon>Flavobacteriaceae</taxon>
        <taxon>Winogradskyella</taxon>
    </lineage>
</organism>
<dbReference type="Pfam" id="PF13715">
    <property type="entry name" value="CarbopepD_reg_2"/>
    <property type="match status" value="1"/>
</dbReference>
<keyword evidence="2" id="KW-0645">Protease</keyword>
<keyword evidence="3" id="KW-1185">Reference proteome</keyword>
<dbReference type="EMBL" id="JACLCP010000004">
    <property type="protein sequence ID" value="MBC2845987.1"/>
    <property type="molecule type" value="Genomic_DNA"/>
</dbReference>
<proteinExistence type="predicted"/>
<accession>A0A842IXH1</accession>
<reference evidence="2" key="1">
    <citation type="submission" date="2020-08" db="EMBL/GenBank/DDBJ databases">
        <title>Winogradskyella ouciana sp. nov., isolated from the hadal seawater of the Mariana Trench.</title>
        <authorList>
            <person name="He X."/>
        </authorList>
    </citation>
    <scope>NUCLEOTIDE SEQUENCE [LARGE SCALE GENOMIC DNA]</scope>
    <source>
        <strain evidence="2">KCTC 52348</strain>
    </source>
</reference>
<dbReference type="InterPro" id="IPR008969">
    <property type="entry name" value="CarboxyPept-like_regulatory"/>
</dbReference>